<dbReference type="InterPro" id="IPR006153">
    <property type="entry name" value="Cation/H_exchanger_TM"/>
</dbReference>
<evidence type="ECO:0000256" key="6">
    <source>
        <dbReference type="ARBA" id="ARBA00023053"/>
    </source>
</evidence>
<sequence length="716" mass="79059">MENEAVATVEAVAAIRSGMAGMVGDQGARGDMGNAVLVAEVLFAVLVSSFLSRFLPKISTPLIQIAFGILWYFTPVLPNFKFEPDMFMLFFIVPLFYLESRSINRKALAEDLNLSLSLAVGLVLALMILSGVTLHALWPAIPMMAAVAMGAIISPTDAVSVAQLEGVVKLTPRQQSVLQSESLLNDPVSLVGFQTMLVALATGHFSPASFGAQVLLSFLLGTVVGAAIGLVFDRMILAMRRHNLEDVTMRILMELFLPFGAYLAAEGLGISGLLAVVACGVVITFPHKGVGGDVARVNLVSNSVWQFVDFLLNGTVFVLLGIQLPLAMRTIVEDNRVNLWAVLGLVVLLTVMTLILRFIWCACTLRIAKDTTTGLRRKMTRQRWHSAVVMTFGGPRGAISLAMAYSLPYSIDSGASVPVRDIIIFIVSGYIIISILMANIMLPLLSPKPADSSREEWAKRDIDMLRRTIAKIVDVDTPETHAATTQVLRGYNDRIRRVETNLPTSTLEDANKLRIQTLEWERDWLQDMLASRKSVVHPDQETKTQIQGAKYLLDHVESSLSRLESDTPYAGGLRFRLARLRRRFMPSVRRTWAMIAQYTPAIEAERTAAIRKVQVPLYNHVIDRLDDVLLDKRYAAVEVVTDLLVEYRRGLNQIEGKGIPINGSSAEPAGLRAVRANALRMELDTIREMLEHGEITRSDARIMRMNVHLIMAETAI</sequence>
<dbReference type="AlphaFoldDB" id="A0A5N0A0M3"/>
<keyword evidence="6" id="KW-0915">Sodium</keyword>
<dbReference type="GO" id="GO:0005886">
    <property type="term" value="C:plasma membrane"/>
    <property type="evidence" value="ECO:0007669"/>
    <property type="project" value="UniProtKB-SubCell"/>
</dbReference>
<feature type="transmembrane region" description="Helical" evidence="10">
    <location>
        <begin position="422"/>
        <end position="445"/>
    </location>
</feature>
<protein>
    <submittedName>
        <fullName evidence="12">Sodium:proton antiporter</fullName>
    </submittedName>
</protein>
<keyword evidence="3" id="KW-1003">Cell membrane</keyword>
<evidence type="ECO:0000313" key="13">
    <source>
        <dbReference type="Proteomes" id="UP000412028"/>
    </source>
</evidence>
<organism evidence="12 13">
    <name type="scientific">Bifidobacterium tissieri</name>
    <dbReference type="NCBI Taxonomy" id="1630162"/>
    <lineage>
        <taxon>Bacteria</taxon>
        <taxon>Bacillati</taxon>
        <taxon>Actinomycetota</taxon>
        <taxon>Actinomycetes</taxon>
        <taxon>Bifidobacteriales</taxon>
        <taxon>Bifidobacteriaceae</taxon>
        <taxon>Bifidobacterium</taxon>
    </lineage>
</organism>
<gene>
    <name evidence="12" type="ORF">EMO89_06050</name>
</gene>
<evidence type="ECO:0000256" key="2">
    <source>
        <dbReference type="ARBA" id="ARBA00022448"/>
    </source>
</evidence>
<feature type="transmembrane region" description="Helical" evidence="10">
    <location>
        <begin position="116"/>
        <end position="138"/>
    </location>
</feature>
<dbReference type="OrthoDB" id="9809206at2"/>
<dbReference type="GO" id="GO:0015386">
    <property type="term" value="F:potassium:proton antiporter activity"/>
    <property type="evidence" value="ECO:0007669"/>
    <property type="project" value="TreeGrafter"/>
</dbReference>
<dbReference type="GO" id="GO:0098719">
    <property type="term" value="P:sodium ion import across plasma membrane"/>
    <property type="evidence" value="ECO:0007669"/>
    <property type="project" value="TreeGrafter"/>
</dbReference>
<feature type="transmembrane region" description="Helical" evidence="10">
    <location>
        <begin position="384"/>
        <end position="407"/>
    </location>
</feature>
<evidence type="ECO:0000256" key="3">
    <source>
        <dbReference type="ARBA" id="ARBA00022475"/>
    </source>
</evidence>
<keyword evidence="7" id="KW-0406">Ion transport</keyword>
<feature type="transmembrane region" description="Helical" evidence="10">
    <location>
        <begin position="32"/>
        <end position="51"/>
    </location>
</feature>
<keyword evidence="5 10" id="KW-1133">Transmembrane helix</keyword>
<dbReference type="Gene3D" id="6.10.140.1330">
    <property type="match status" value="1"/>
</dbReference>
<accession>A0A5N0A0M3</accession>
<evidence type="ECO:0000256" key="7">
    <source>
        <dbReference type="ARBA" id="ARBA00023065"/>
    </source>
</evidence>
<dbReference type="Pfam" id="PF00999">
    <property type="entry name" value="Na_H_Exchanger"/>
    <property type="match status" value="1"/>
</dbReference>
<evidence type="ECO:0000259" key="11">
    <source>
        <dbReference type="Pfam" id="PF00999"/>
    </source>
</evidence>
<dbReference type="GO" id="GO:0015385">
    <property type="term" value="F:sodium:proton antiporter activity"/>
    <property type="evidence" value="ECO:0007669"/>
    <property type="project" value="InterPro"/>
</dbReference>
<evidence type="ECO:0000256" key="9">
    <source>
        <dbReference type="ARBA" id="ARBA00023201"/>
    </source>
</evidence>
<dbReference type="PANTHER" id="PTHR10110">
    <property type="entry name" value="SODIUM/HYDROGEN EXCHANGER"/>
    <property type="match status" value="1"/>
</dbReference>
<proteinExistence type="predicted"/>
<comment type="caution">
    <text evidence="12">The sequence shown here is derived from an EMBL/GenBank/DDBJ whole genome shotgun (WGS) entry which is preliminary data.</text>
</comment>
<dbReference type="GO" id="GO:0051453">
    <property type="term" value="P:regulation of intracellular pH"/>
    <property type="evidence" value="ECO:0007669"/>
    <property type="project" value="TreeGrafter"/>
</dbReference>
<comment type="subcellular location">
    <subcellularLocation>
        <location evidence="1">Cell membrane</location>
        <topology evidence="1">Multi-pass membrane protein</topology>
    </subcellularLocation>
</comment>
<evidence type="ECO:0000256" key="1">
    <source>
        <dbReference type="ARBA" id="ARBA00004651"/>
    </source>
</evidence>
<feature type="transmembrane region" description="Helical" evidence="10">
    <location>
        <begin position="339"/>
        <end position="363"/>
    </location>
</feature>
<evidence type="ECO:0000256" key="4">
    <source>
        <dbReference type="ARBA" id="ARBA00022692"/>
    </source>
</evidence>
<dbReference type="InterPro" id="IPR018422">
    <property type="entry name" value="Cation/H_exchanger_CPA1"/>
</dbReference>
<feature type="transmembrane region" description="Helical" evidence="10">
    <location>
        <begin position="86"/>
        <end position="104"/>
    </location>
</feature>
<evidence type="ECO:0000256" key="10">
    <source>
        <dbReference type="SAM" id="Phobius"/>
    </source>
</evidence>
<evidence type="ECO:0000313" key="12">
    <source>
        <dbReference type="EMBL" id="KAA8830217.1"/>
    </source>
</evidence>
<dbReference type="EMBL" id="RZUI01000006">
    <property type="protein sequence ID" value="KAA8830217.1"/>
    <property type="molecule type" value="Genomic_DNA"/>
</dbReference>
<feature type="transmembrane region" description="Helical" evidence="10">
    <location>
        <begin position="210"/>
        <end position="232"/>
    </location>
</feature>
<reference evidence="12 13" key="1">
    <citation type="journal article" date="2019" name="Syst. Appl. Microbiol.">
        <title>Characterization of Bifidobacterium species in feaces of the Egyptian fruit bat: Description of B. vespertilionis sp. nov. and B. rousetti sp. nov.</title>
        <authorList>
            <person name="Modesto M."/>
            <person name="Satti M."/>
            <person name="Watanabe K."/>
            <person name="Puglisi E."/>
            <person name="Morelli L."/>
            <person name="Huang C.-H."/>
            <person name="Liou J.-S."/>
            <person name="Miyashita M."/>
            <person name="Tamura T."/>
            <person name="Saito S."/>
            <person name="Mori K."/>
            <person name="Huang L."/>
            <person name="Sciavilla P."/>
            <person name="Sandri C."/>
            <person name="Spiezio C."/>
            <person name="Vitali F."/>
            <person name="Cavalieri D."/>
            <person name="Perpetuini G."/>
            <person name="Tofalo R."/>
            <person name="Bonetti A."/>
            <person name="Arita M."/>
            <person name="Mattarelli P."/>
        </authorList>
    </citation>
    <scope>NUCLEOTIDE SEQUENCE [LARGE SCALE GENOMIC DNA]</scope>
    <source>
        <strain evidence="12 13">RST7</strain>
    </source>
</reference>
<feature type="transmembrane region" description="Helical" evidence="10">
    <location>
        <begin position="268"/>
        <end position="286"/>
    </location>
</feature>
<dbReference type="Proteomes" id="UP000412028">
    <property type="component" value="Unassembled WGS sequence"/>
</dbReference>
<name>A0A5N0A0M3_9BIFI</name>
<evidence type="ECO:0000256" key="5">
    <source>
        <dbReference type="ARBA" id="ARBA00022989"/>
    </source>
</evidence>
<keyword evidence="2" id="KW-0813">Transport</keyword>
<keyword evidence="9" id="KW-0739">Sodium transport</keyword>
<evidence type="ECO:0000256" key="8">
    <source>
        <dbReference type="ARBA" id="ARBA00023136"/>
    </source>
</evidence>
<keyword evidence="8 10" id="KW-0472">Membrane</keyword>
<feature type="transmembrane region" description="Helical" evidence="10">
    <location>
        <begin position="58"/>
        <end position="74"/>
    </location>
</feature>
<feature type="domain" description="Cation/H+ exchanger transmembrane" evidence="11">
    <location>
        <begin position="43"/>
        <end position="443"/>
    </location>
</feature>
<feature type="transmembrane region" description="Helical" evidence="10">
    <location>
        <begin position="307"/>
        <end position="327"/>
    </location>
</feature>
<dbReference type="PANTHER" id="PTHR10110:SF86">
    <property type="entry name" value="SODIUM_HYDROGEN EXCHANGER 7"/>
    <property type="match status" value="1"/>
</dbReference>
<keyword evidence="4 10" id="KW-0812">Transmembrane</keyword>